<dbReference type="Gene3D" id="2.130.10.10">
    <property type="entry name" value="YVTN repeat-like/Quinoprotein amine dehydrogenase"/>
    <property type="match status" value="2"/>
</dbReference>
<feature type="domain" description="Protein HIRA-like C-terminal" evidence="12">
    <location>
        <begin position="643"/>
        <end position="828"/>
    </location>
</feature>
<dbReference type="OrthoDB" id="1741719at2759"/>
<dbReference type="InterPro" id="IPR019015">
    <property type="entry name" value="HIRA_B_motif"/>
</dbReference>
<keyword evidence="15" id="KW-1185">Reference proteome</keyword>
<dbReference type="InterPro" id="IPR036322">
    <property type="entry name" value="WD40_repeat_dom_sf"/>
</dbReference>
<evidence type="ECO:0000256" key="9">
    <source>
        <dbReference type="PROSITE-ProRule" id="PRU00221"/>
    </source>
</evidence>
<feature type="repeat" description="WD" evidence="9">
    <location>
        <begin position="168"/>
        <end position="199"/>
    </location>
</feature>
<feature type="compositionally biased region" description="Low complexity" evidence="11">
    <location>
        <begin position="483"/>
        <end position="492"/>
    </location>
</feature>
<evidence type="ECO:0000259" key="13">
    <source>
        <dbReference type="Pfam" id="PF24105"/>
    </source>
</evidence>
<keyword evidence="10" id="KW-0678">Repressor</keyword>
<feature type="repeat" description="WD" evidence="9">
    <location>
        <begin position="125"/>
        <end position="157"/>
    </location>
</feature>
<dbReference type="FunCoup" id="A0A139WKI8">
    <property type="interactions" value="1654"/>
</dbReference>
<dbReference type="InterPro" id="IPR055410">
    <property type="entry name" value="Beta-prop_CAF1B_HIR1"/>
</dbReference>
<evidence type="ECO:0000256" key="8">
    <source>
        <dbReference type="ARBA" id="ARBA00023242"/>
    </source>
</evidence>
<dbReference type="FunFam" id="2.130.10.10:FF:002340">
    <property type="entry name" value="Protein HIRA"/>
    <property type="match status" value="1"/>
</dbReference>
<dbReference type="PANTHER" id="PTHR13831">
    <property type="entry name" value="MEMBER OF THE HIR1 FAMILY OF WD-REPEAT PROTEINS"/>
    <property type="match status" value="1"/>
</dbReference>
<dbReference type="PROSITE" id="PS50294">
    <property type="entry name" value="WD_REPEATS_REGION"/>
    <property type="match status" value="3"/>
</dbReference>
<dbReference type="AlphaFoldDB" id="A0A139WKI8"/>
<comment type="subcellular location">
    <subcellularLocation>
        <location evidence="1 10">Nucleus</location>
    </subcellularLocation>
</comment>
<evidence type="ECO:0000256" key="3">
    <source>
        <dbReference type="ARBA" id="ARBA00022574"/>
    </source>
</evidence>
<reference evidence="14 15" key="2">
    <citation type="journal article" date="2010" name="Nucleic Acids Res.">
        <title>BeetleBase in 2010: revisions to provide comprehensive genomic information for Tribolium castaneum.</title>
        <authorList>
            <person name="Kim H.S."/>
            <person name="Murphy T."/>
            <person name="Xia J."/>
            <person name="Caragea D."/>
            <person name="Park Y."/>
            <person name="Beeman R.W."/>
            <person name="Lorenzen M.D."/>
            <person name="Butcher S."/>
            <person name="Manak J.R."/>
            <person name="Brown S.J."/>
        </authorList>
    </citation>
    <scope>GENOME REANNOTATION</scope>
    <source>
        <strain evidence="14 15">Georgia GA2</strain>
    </source>
</reference>
<dbReference type="CDD" id="cd00200">
    <property type="entry name" value="WD40"/>
    <property type="match status" value="1"/>
</dbReference>
<dbReference type="SUPFAM" id="SSF50978">
    <property type="entry name" value="WD40 repeat-like"/>
    <property type="match status" value="2"/>
</dbReference>
<keyword evidence="8 10" id="KW-0539">Nucleus</keyword>
<dbReference type="InterPro" id="IPR031120">
    <property type="entry name" value="HIR1-like"/>
</dbReference>
<evidence type="ECO:0000256" key="7">
    <source>
        <dbReference type="ARBA" id="ARBA00023163"/>
    </source>
</evidence>
<dbReference type="GO" id="GO:0000785">
    <property type="term" value="C:chromatin"/>
    <property type="evidence" value="ECO:0000318"/>
    <property type="project" value="GO_Central"/>
</dbReference>
<name>A0A139WKI8_TRICA</name>
<dbReference type="InterPro" id="IPR001680">
    <property type="entry name" value="WD40_rpt"/>
</dbReference>
<dbReference type="Pfam" id="PF07569">
    <property type="entry name" value="Hira"/>
    <property type="match status" value="1"/>
</dbReference>
<dbReference type="PROSITE" id="PS50082">
    <property type="entry name" value="WD_REPEATS_2"/>
    <property type="match status" value="3"/>
</dbReference>
<evidence type="ECO:0000259" key="12">
    <source>
        <dbReference type="Pfam" id="PF07569"/>
    </source>
</evidence>
<feature type="repeat" description="WD" evidence="9">
    <location>
        <begin position="67"/>
        <end position="108"/>
    </location>
</feature>
<dbReference type="GO" id="GO:0006355">
    <property type="term" value="P:regulation of DNA-templated transcription"/>
    <property type="evidence" value="ECO:0007669"/>
    <property type="project" value="InterPro"/>
</dbReference>
<evidence type="ECO:0000256" key="11">
    <source>
        <dbReference type="SAM" id="MobiDB-lite"/>
    </source>
</evidence>
<comment type="similarity">
    <text evidence="2 10">Belongs to the WD repeat HIR1 family.</text>
</comment>
<sequence>MIFFKPSWVTHEGSKPIFSVDIHPKGGRFATGGQGGSGGRIVIWNIAPVLSENDESSLKIPKMLCQMDNHLACVNVVRWSSEGHLLASGGDDKLVMIWRLTNEGSSSIFGSGKVNVETWKCVHTLNSHNGDVLDLAWAPHDGWLASGSVDNTVIIWNAHKFPEKVAVLKGHTGMVKGVTWDPVGKYIASQSDDKSLRIWRTCDWVQQEVVKDPFVDCSATTHVLRLSWSPDGQYLVSSHAMNGGGPTAQIIEREGWRQDKDFVGHRKAVTCVRFNSNILKKISAGSPKSQQYCCCAIGSRDRSISVWLTSLKRPLVVIKDLFDDSVLDISWSSNGLYLFACSWDGSVACVIFDQREIGIPLSIKEKNDLYERIYHKSLQKSWNLSFSGTQIVENPELLTAIDKINESSNNSVNLELPKPASRDVSFESPKPNTTILVPANKQVETRLPSGKRRITPMLLTTVQTTTVEATNSPPKTNLEVPTKESTSFSSSSPTKSKIVVETVVDQVKHPTFGGSSMKSSILNDANKLISAPPGTQINQLTCCEVPGDQPIVQFINVLDPLKLPSGTSVTKQCGTLKIQITNNCHKTSKGSLSSIEAYKNIDDKEPNWDTYIGSTIRCLAANRKFIVACCEDLSINCYEIKSGARPLPPIIIEDVVSSISLSQDSHCLVLTKTGLLYMWNFELCKSILSRISIRSLLNNKGVVSSCGLTSSNLPVITLTDGRAYSYASDLQTWVQLSNPLDPLSRVGGSLTRRVSPTLPLASLQRVMPFHGPHDTLPSGVTLSFLENQITASSIISSHDEYRHWLIATVNYLLDKGPECRLRVILDELLGPTYSSTAAKKSKNSDKILGKPSHAFLQEILEIIKTKLPWQRLYKEYREQLDEILHTM</sequence>
<feature type="region of interest" description="Disordered" evidence="11">
    <location>
        <begin position="466"/>
        <end position="492"/>
    </location>
</feature>
<dbReference type="KEGG" id="tca:103312442"/>
<gene>
    <name evidence="14" type="primary">AUGUSTUS-3.0.2_31054</name>
    <name evidence="14" type="ORF">TcasGA2_TC031054</name>
</gene>
<dbReference type="InParanoid" id="A0A139WKI8"/>
<dbReference type="GO" id="GO:0006351">
    <property type="term" value="P:DNA-templated transcription"/>
    <property type="evidence" value="ECO:0007669"/>
    <property type="project" value="InterPro"/>
</dbReference>
<keyword evidence="4 10" id="KW-0677">Repeat</keyword>
<dbReference type="FunFam" id="2.130.10.10:FF:001071">
    <property type="entry name" value="Protein HIRA"/>
    <property type="match status" value="1"/>
</dbReference>
<evidence type="ECO:0000256" key="1">
    <source>
        <dbReference type="ARBA" id="ARBA00004123"/>
    </source>
</evidence>
<dbReference type="Proteomes" id="UP000007266">
    <property type="component" value="Linkage group 3"/>
</dbReference>
<keyword evidence="6 10" id="KW-0805">Transcription regulation</keyword>
<dbReference type="OMA" id="WVTHDGY"/>
<dbReference type="STRING" id="7070.A0A139WKI8"/>
<dbReference type="SMART" id="SM00320">
    <property type="entry name" value="WD40"/>
    <property type="match status" value="7"/>
</dbReference>
<keyword evidence="3 9" id="KW-0853">WD repeat</keyword>
<evidence type="ECO:0000313" key="15">
    <source>
        <dbReference type="Proteomes" id="UP000007266"/>
    </source>
</evidence>
<evidence type="ECO:0000256" key="5">
    <source>
        <dbReference type="ARBA" id="ARBA00022853"/>
    </source>
</evidence>
<proteinExistence type="inferred from homology"/>
<dbReference type="GO" id="GO:0006338">
    <property type="term" value="P:chromatin remodeling"/>
    <property type="evidence" value="ECO:0000318"/>
    <property type="project" value="GO_Central"/>
</dbReference>
<dbReference type="eggNOG" id="KOG0973">
    <property type="taxonomic scope" value="Eukaryota"/>
</dbReference>
<protein>
    <recommendedName>
        <fullName evidence="10">Protein HIRA</fullName>
    </recommendedName>
</protein>
<evidence type="ECO:0000313" key="14">
    <source>
        <dbReference type="EMBL" id="KYB28452.1"/>
    </source>
</evidence>
<dbReference type="InterPro" id="IPR015943">
    <property type="entry name" value="WD40/YVTN_repeat-like_dom_sf"/>
</dbReference>
<evidence type="ECO:0000256" key="6">
    <source>
        <dbReference type="ARBA" id="ARBA00023015"/>
    </source>
</evidence>
<keyword evidence="7 10" id="KW-0804">Transcription</keyword>
<dbReference type="Pfam" id="PF24105">
    <property type="entry name" value="Beta-prop_CAF1B_HIR1"/>
    <property type="match status" value="1"/>
</dbReference>
<dbReference type="PANTHER" id="PTHR13831:SF0">
    <property type="entry name" value="PROTEIN HIRA"/>
    <property type="match status" value="1"/>
</dbReference>
<evidence type="ECO:0000256" key="4">
    <source>
        <dbReference type="ARBA" id="ARBA00022737"/>
    </source>
</evidence>
<dbReference type="Pfam" id="PF09453">
    <property type="entry name" value="HIRA_B"/>
    <property type="match status" value="1"/>
</dbReference>
<dbReference type="GO" id="GO:0000417">
    <property type="term" value="C:HIR complex"/>
    <property type="evidence" value="ECO:0000318"/>
    <property type="project" value="GO_Central"/>
</dbReference>
<dbReference type="GO" id="GO:0005634">
    <property type="term" value="C:nucleus"/>
    <property type="evidence" value="ECO:0007669"/>
    <property type="project" value="UniProtKB-SubCell"/>
</dbReference>
<organism evidence="14 15">
    <name type="scientific">Tribolium castaneum</name>
    <name type="common">Red flour beetle</name>
    <dbReference type="NCBI Taxonomy" id="7070"/>
    <lineage>
        <taxon>Eukaryota</taxon>
        <taxon>Metazoa</taxon>
        <taxon>Ecdysozoa</taxon>
        <taxon>Arthropoda</taxon>
        <taxon>Hexapoda</taxon>
        <taxon>Insecta</taxon>
        <taxon>Pterygota</taxon>
        <taxon>Neoptera</taxon>
        <taxon>Endopterygota</taxon>
        <taxon>Coleoptera</taxon>
        <taxon>Polyphaga</taxon>
        <taxon>Cucujiformia</taxon>
        <taxon>Tenebrionidae</taxon>
        <taxon>Tenebrionidae incertae sedis</taxon>
        <taxon>Tribolium</taxon>
    </lineage>
</organism>
<dbReference type="EMBL" id="KQ971326">
    <property type="protein sequence ID" value="KYB28452.1"/>
    <property type="molecule type" value="Genomic_DNA"/>
</dbReference>
<keyword evidence="5 10" id="KW-0156">Chromatin regulator</keyword>
<evidence type="ECO:0000256" key="2">
    <source>
        <dbReference type="ARBA" id="ARBA00007306"/>
    </source>
</evidence>
<evidence type="ECO:0000256" key="10">
    <source>
        <dbReference type="RuleBase" id="RU364014"/>
    </source>
</evidence>
<reference evidence="14 15" key="1">
    <citation type="journal article" date="2008" name="Nature">
        <title>The genome of the model beetle and pest Tribolium castaneum.</title>
        <authorList>
            <consortium name="Tribolium Genome Sequencing Consortium"/>
            <person name="Richards S."/>
            <person name="Gibbs R.A."/>
            <person name="Weinstock G.M."/>
            <person name="Brown S.J."/>
            <person name="Denell R."/>
            <person name="Beeman R.W."/>
            <person name="Gibbs R."/>
            <person name="Beeman R.W."/>
            <person name="Brown S.J."/>
            <person name="Bucher G."/>
            <person name="Friedrich M."/>
            <person name="Grimmelikhuijzen C.J."/>
            <person name="Klingler M."/>
            <person name="Lorenzen M."/>
            <person name="Richards S."/>
            <person name="Roth S."/>
            <person name="Schroder R."/>
            <person name="Tautz D."/>
            <person name="Zdobnov E.M."/>
            <person name="Muzny D."/>
            <person name="Gibbs R.A."/>
            <person name="Weinstock G.M."/>
            <person name="Attaway T."/>
            <person name="Bell S."/>
            <person name="Buhay C.J."/>
            <person name="Chandrabose M.N."/>
            <person name="Chavez D."/>
            <person name="Clerk-Blankenburg K.P."/>
            <person name="Cree A."/>
            <person name="Dao M."/>
            <person name="Davis C."/>
            <person name="Chacko J."/>
            <person name="Dinh H."/>
            <person name="Dugan-Rocha S."/>
            <person name="Fowler G."/>
            <person name="Garner T.T."/>
            <person name="Garnes J."/>
            <person name="Gnirke A."/>
            <person name="Hawes A."/>
            <person name="Hernandez J."/>
            <person name="Hines S."/>
            <person name="Holder M."/>
            <person name="Hume J."/>
            <person name="Jhangiani S.N."/>
            <person name="Joshi V."/>
            <person name="Khan Z.M."/>
            <person name="Jackson L."/>
            <person name="Kovar C."/>
            <person name="Kowis A."/>
            <person name="Lee S."/>
            <person name="Lewis L.R."/>
            <person name="Margolis J."/>
            <person name="Morgan M."/>
            <person name="Nazareth L.V."/>
            <person name="Nguyen N."/>
            <person name="Okwuonu G."/>
            <person name="Parker D."/>
            <person name="Richards S."/>
            <person name="Ruiz S.J."/>
            <person name="Santibanez J."/>
            <person name="Savard J."/>
            <person name="Scherer S.E."/>
            <person name="Schneider B."/>
            <person name="Sodergren E."/>
            <person name="Tautz D."/>
            <person name="Vattahil S."/>
            <person name="Villasana D."/>
            <person name="White C.S."/>
            <person name="Wright R."/>
            <person name="Park Y."/>
            <person name="Beeman R.W."/>
            <person name="Lord J."/>
            <person name="Oppert B."/>
            <person name="Lorenzen M."/>
            <person name="Brown S."/>
            <person name="Wang L."/>
            <person name="Savard J."/>
            <person name="Tautz D."/>
            <person name="Richards S."/>
            <person name="Weinstock G."/>
            <person name="Gibbs R.A."/>
            <person name="Liu Y."/>
            <person name="Worley K."/>
            <person name="Weinstock G."/>
            <person name="Elsik C.G."/>
            <person name="Reese J.T."/>
            <person name="Elhaik E."/>
            <person name="Landan G."/>
            <person name="Graur D."/>
            <person name="Arensburger P."/>
            <person name="Atkinson P."/>
            <person name="Beeman R.W."/>
            <person name="Beidler J."/>
            <person name="Brown S.J."/>
            <person name="Demuth J.P."/>
            <person name="Drury D.W."/>
            <person name="Du Y.Z."/>
            <person name="Fujiwara H."/>
            <person name="Lorenzen M."/>
            <person name="Maselli V."/>
            <person name="Osanai M."/>
            <person name="Park Y."/>
            <person name="Robertson H.M."/>
            <person name="Tu Z."/>
            <person name="Wang J.J."/>
            <person name="Wang S."/>
            <person name="Richards S."/>
            <person name="Song H."/>
            <person name="Zhang L."/>
            <person name="Sodergren E."/>
            <person name="Werner D."/>
            <person name="Stanke M."/>
            <person name="Morgenstern B."/>
            <person name="Solovyev V."/>
            <person name="Kosarev P."/>
            <person name="Brown G."/>
            <person name="Chen H.C."/>
            <person name="Ermolaeva O."/>
            <person name="Hlavina W."/>
            <person name="Kapustin Y."/>
            <person name="Kiryutin B."/>
            <person name="Kitts P."/>
            <person name="Maglott D."/>
            <person name="Pruitt K."/>
            <person name="Sapojnikov V."/>
            <person name="Souvorov A."/>
            <person name="Mackey A.J."/>
            <person name="Waterhouse R.M."/>
            <person name="Wyder S."/>
            <person name="Zdobnov E.M."/>
            <person name="Zdobnov E.M."/>
            <person name="Wyder S."/>
            <person name="Kriventseva E.V."/>
            <person name="Kadowaki T."/>
            <person name="Bork P."/>
            <person name="Aranda M."/>
            <person name="Bao R."/>
            <person name="Beermann A."/>
            <person name="Berns N."/>
            <person name="Bolognesi R."/>
            <person name="Bonneton F."/>
            <person name="Bopp D."/>
            <person name="Brown S.J."/>
            <person name="Bucher G."/>
            <person name="Butts T."/>
            <person name="Chaumot A."/>
            <person name="Denell R.E."/>
            <person name="Ferrier D.E."/>
            <person name="Friedrich M."/>
            <person name="Gordon C.M."/>
            <person name="Jindra M."/>
            <person name="Klingler M."/>
            <person name="Lan Q."/>
            <person name="Lattorff H.M."/>
            <person name="Laudet V."/>
            <person name="von Levetsow C."/>
            <person name="Liu Z."/>
            <person name="Lutz R."/>
            <person name="Lynch J.A."/>
            <person name="da Fonseca R.N."/>
            <person name="Posnien N."/>
            <person name="Reuter R."/>
            <person name="Roth S."/>
            <person name="Savard J."/>
            <person name="Schinko J.B."/>
            <person name="Schmitt C."/>
            <person name="Schoppmeier M."/>
            <person name="Schroder R."/>
            <person name="Shippy T.D."/>
            <person name="Simonnet F."/>
            <person name="Marques-Souza H."/>
            <person name="Tautz D."/>
            <person name="Tomoyasu Y."/>
            <person name="Trauner J."/>
            <person name="Van der Zee M."/>
            <person name="Vervoort M."/>
            <person name="Wittkopp N."/>
            <person name="Wimmer E.A."/>
            <person name="Yang X."/>
            <person name="Jones A.K."/>
            <person name="Sattelle D.B."/>
            <person name="Ebert P.R."/>
            <person name="Nelson D."/>
            <person name="Scott J.G."/>
            <person name="Beeman R.W."/>
            <person name="Muthukrishnan S."/>
            <person name="Kramer K.J."/>
            <person name="Arakane Y."/>
            <person name="Beeman R.W."/>
            <person name="Zhu Q."/>
            <person name="Hogenkamp D."/>
            <person name="Dixit R."/>
            <person name="Oppert B."/>
            <person name="Jiang H."/>
            <person name="Zou Z."/>
            <person name="Marshall J."/>
            <person name="Elpidina E."/>
            <person name="Vinokurov K."/>
            <person name="Oppert C."/>
            <person name="Zou Z."/>
            <person name="Evans J."/>
            <person name="Lu Z."/>
            <person name="Zhao P."/>
            <person name="Sumathipala N."/>
            <person name="Altincicek B."/>
            <person name="Vilcinskas A."/>
            <person name="Williams M."/>
            <person name="Hultmark D."/>
            <person name="Hetru C."/>
            <person name="Jiang H."/>
            <person name="Grimmelikhuijzen C.J."/>
            <person name="Hauser F."/>
            <person name="Cazzamali G."/>
            <person name="Williamson M."/>
            <person name="Park Y."/>
            <person name="Li B."/>
            <person name="Tanaka Y."/>
            <person name="Predel R."/>
            <person name="Neupert S."/>
            <person name="Schachtner J."/>
            <person name="Verleyen P."/>
            <person name="Raible F."/>
            <person name="Bork P."/>
            <person name="Friedrich M."/>
            <person name="Walden K.K."/>
            <person name="Robertson H.M."/>
            <person name="Angeli S."/>
            <person name="Foret S."/>
            <person name="Bucher G."/>
            <person name="Schuetz S."/>
            <person name="Maleszka R."/>
            <person name="Wimmer E.A."/>
            <person name="Beeman R.W."/>
            <person name="Lorenzen M."/>
            <person name="Tomoyasu Y."/>
            <person name="Miller S.C."/>
            <person name="Grossmann D."/>
            <person name="Bucher G."/>
        </authorList>
    </citation>
    <scope>NUCLEOTIDE SEQUENCE [LARGE SCALE GENOMIC DNA]</scope>
    <source>
        <strain evidence="14 15">Georgia GA2</strain>
    </source>
</reference>
<dbReference type="InterPro" id="IPR011494">
    <property type="entry name" value="HIRA-like_C"/>
</dbReference>
<accession>A0A139WKI8</accession>
<feature type="domain" description="CAF1B/HIR1 beta-propeller" evidence="13">
    <location>
        <begin position="13"/>
        <end position="357"/>
    </location>
</feature>
<comment type="function">
    <text evidence="10">Required for replication-independent chromatin assembly and for the periodic repression of histone gene transcription during the cell cycle.</text>
</comment>